<dbReference type="GO" id="GO:0016491">
    <property type="term" value="F:oxidoreductase activity"/>
    <property type="evidence" value="ECO:0007669"/>
    <property type="project" value="InterPro"/>
</dbReference>
<keyword evidence="5" id="KW-1185">Reference proteome</keyword>
<evidence type="ECO:0000313" key="4">
    <source>
        <dbReference type="EMBL" id="NIK58215.1"/>
    </source>
</evidence>
<dbReference type="RefSeq" id="WP_167208839.1">
    <property type="nucleotide sequence ID" value="NZ_JAASRO010000001.1"/>
</dbReference>
<evidence type="ECO:0000256" key="2">
    <source>
        <dbReference type="SAM" id="SignalP"/>
    </source>
</evidence>
<dbReference type="PANTHER" id="PTHR42852:SF17">
    <property type="entry name" value="THIOREDOXIN-LIKE PROTEIN HI_1115"/>
    <property type="match status" value="1"/>
</dbReference>
<comment type="caution">
    <text evidence="4">The sequence shown here is derived from an EMBL/GenBank/DDBJ whole genome shotgun (WGS) entry which is preliminary data.</text>
</comment>
<dbReference type="PANTHER" id="PTHR42852">
    <property type="entry name" value="THIOL:DISULFIDE INTERCHANGE PROTEIN DSBE"/>
    <property type="match status" value="1"/>
</dbReference>
<feature type="chain" id="PRO_5038438335" evidence="2">
    <location>
        <begin position="20"/>
        <end position="201"/>
    </location>
</feature>
<evidence type="ECO:0000313" key="5">
    <source>
        <dbReference type="Proteomes" id="UP000555407"/>
    </source>
</evidence>
<feature type="domain" description="Thioredoxin" evidence="3">
    <location>
        <begin position="61"/>
        <end position="201"/>
    </location>
</feature>
<protein>
    <submittedName>
        <fullName evidence="4">Peroxiredoxin</fullName>
    </submittedName>
</protein>
<dbReference type="Pfam" id="PF00578">
    <property type="entry name" value="AhpC-TSA"/>
    <property type="match status" value="1"/>
</dbReference>
<feature type="signal peptide" evidence="2">
    <location>
        <begin position="1"/>
        <end position="19"/>
    </location>
</feature>
<dbReference type="InterPro" id="IPR000866">
    <property type="entry name" value="AhpC/TSA"/>
</dbReference>
<dbReference type="AlphaFoldDB" id="A0A7X5VBL1"/>
<dbReference type="EMBL" id="JAASRO010000001">
    <property type="protein sequence ID" value="NIK58215.1"/>
    <property type="molecule type" value="Genomic_DNA"/>
</dbReference>
<dbReference type="SUPFAM" id="SSF52833">
    <property type="entry name" value="Thioredoxin-like"/>
    <property type="match status" value="1"/>
</dbReference>
<feature type="compositionally biased region" description="Low complexity" evidence="1">
    <location>
        <begin position="27"/>
        <end position="60"/>
    </location>
</feature>
<name>A0A7X5VBL1_9ACTN</name>
<feature type="region of interest" description="Disordered" evidence="1">
    <location>
        <begin position="24"/>
        <end position="60"/>
    </location>
</feature>
<organism evidence="4 5">
    <name type="scientific">Kribbella shirazensis</name>
    <dbReference type="NCBI Taxonomy" id="1105143"/>
    <lineage>
        <taxon>Bacteria</taxon>
        <taxon>Bacillati</taxon>
        <taxon>Actinomycetota</taxon>
        <taxon>Actinomycetes</taxon>
        <taxon>Propionibacteriales</taxon>
        <taxon>Kribbellaceae</taxon>
        <taxon>Kribbella</taxon>
    </lineage>
</organism>
<dbReference type="InterPro" id="IPR050553">
    <property type="entry name" value="Thioredoxin_ResA/DsbE_sf"/>
</dbReference>
<dbReference type="InterPro" id="IPR036249">
    <property type="entry name" value="Thioredoxin-like_sf"/>
</dbReference>
<accession>A0A7X5VBL1</accession>
<dbReference type="PROSITE" id="PS51257">
    <property type="entry name" value="PROKAR_LIPOPROTEIN"/>
    <property type="match status" value="1"/>
</dbReference>
<dbReference type="GO" id="GO:0016209">
    <property type="term" value="F:antioxidant activity"/>
    <property type="evidence" value="ECO:0007669"/>
    <property type="project" value="InterPro"/>
</dbReference>
<dbReference type="Gene3D" id="3.40.30.10">
    <property type="entry name" value="Glutaredoxin"/>
    <property type="match status" value="1"/>
</dbReference>
<proteinExistence type="predicted"/>
<sequence length="201" mass="20571">MFVQRLAGLILSSGLVVLAGCGSDEPATSGGEPTTQTTPTAAPSSAGQPSVTKPSTPAAPTTAGAVVPDILQFTAMTVDGKTFQGSALAAKPVVLWFWAPWCPKCRAQADATAKVASDYQGKVNVVGVAGLDKTGAMRDFVTDQKVSGFPHLADEAGVVWKRFGITEQSMYVVLDAQGNKAFSGTLVNGDGLADQVAKVVG</sequence>
<dbReference type="PROSITE" id="PS51352">
    <property type="entry name" value="THIOREDOXIN_2"/>
    <property type="match status" value="1"/>
</dbReference>
<reference evidence="4 5" key="1">
    <citation type="submission" date="2020-03" db="EMBL/GenBank/DDBJ databases">
        <title>Sequencing the genomes of 1000 actinobacteria strains.</title>
        <authorList>
            <person name="Klenk H.-P."/>
        </authorList>
    </citation>
    <scope>NUCLEOTIDE SEQUENCE [LARGE SCALE GENOMIC DNA]</scope>
    <source>
        <strain evidence="4 5">DSM 45490</strain>
    </source>
</reference>
<gene>
    <name evidence="4" type="ORF">BJY22_003932</name>
</gene>
<dbReference type="Proteomes" id="UP000555407">
    <property type="component" value="Unassembled WGS sequence"/>
</dbReference>
<dbReference type="InterPro" id="IPR013766">
    <property type="entry name" value="Thioredoxin_domain"/>
</dbReference>
<evidence type="ECO:0000256" key="1">
    <source>
        <dbReference type="SAM" id="MobiDB-lite"/>
    </source>
</evidence>
<keyword evidence="2" id="KW-0732">Signal</keyword>
<evidence type="ECO:0000259" key="3">
    <source>
        <dbReference type="PROSITE" id="PS51352"/>
    </source>
</evidence>